<accession>A0ABD3S3D4</accession>
<reference evidence="1 2" key="1">
    <citation type="submission" date="2024-12" db="EMBL/GenBank/DDBJ databases">
        <title>The unique morphological basis and parallel evolutionary history of personate flowers in Penstemon.</title>
        <authorList>
            <person name="Depatie T.H."/>
            <person name="Wessinger C.A."/>
        </authorList>
    </citation>
    <scope>NUCLEOTIDE SEQUENCE [LARGE SCALE GENOMIC DNA]</scope>
    <source>
        <strain evidence="1">WTNN_2</strain>
        <tissue evidence="1">Leaf</tissue>
    </source>
</reference>
<keyword evidence="2" id="KW-1185">Reference proteome</keyword>
<evidence type="ECO:0000313" key="1">
    <source>
        <dbReference type="EMBL" id="KAL3818908.1"/>
    </source>
</evidence>
<evidence type="ECO:0000313" key="2">
    <source>
        <dbReference type="Proteomes" id="UP001634393"/>
    </source>
</evidence>
<dbReference type="AlphaFoldDB" id="A0ABD3S3D4"/>
<name>A0ABD3S3D4_9LAMI</name>
<sequence>MAEPKNSCEGLRKSRKILGDVTNRLGKRGISEGEKNGIKSLDFKRPRPCTGINSLKGNVISGISLENRVTNASDFGGGSIDVQNDRDAVNSVETEAGDLLKENAILGIAETKSPDLKHAVDLTINGGKSQQLVNSETNEELSDSFHADSSWTVSETSGDYLDDGKNFNANEANISTKYNLNDINDYPNGTEDHIADNLVLSQSGSIDCTILQSQESRVFGTERSAESRKGDECADMCVGIDSIKACSCSFCTKAAYIWLDLNHQDIKARVSVMRKSQKEAMILAERSSRNKAIEKHGGESSRRVSSLESNLRYQWRSLFQNMAGIWEEEGNQLEASLLPLSDLREKCKTDLELINSTPLEKH</sequence>
<dbReference type="EMBL" id="JBJXBP010000007">
    <property type="protein sequence ID" value="KAL3818908.1"/>
    <property type="molecule type" value="Genomic_DNA"/>
</dbReference>
<proteinExistence type="predicted"/>
<dbReference type="Proteomes" id="UP001634393">
    <property type="component" value="Unassembled WGS sequence"/>
</dbReference>
<gene>
    <name evidence="1" type="ORF">ACJIZ3_004813</name>
</gene>
<comment type="caution">
    <text evidence="1">The sequence shown here is derived from an EMBL/GenBank/DDBJ whole genome shotgun (WGS) entry which is preliminary data.</text>
</comment>
<dbReference type="PANTHER" id="PTHR33924:SF1">
    <property type="entry name" value="DNA-DIRECTED RNA POLYMERASE SUBUNIT BETA"/>
    <property type="match status" value="1"/>
</dbReference>
<protein>
    <submittedName>
        <fullName evidence="1">Uncharacterized protein</fullName>
    </submittedName>
</protein>
<dbReference type="PANTHER" id="PTHR33924">
    <property type="entry name" value="CATION-TRANSPORTING ATPASE"/>
    <property type="match status" value="1"/>
</dbReference>
<organism evidence="1 2">
    <name type="scientific">Penstemon smallii</name>
    <dbReference type="NCBI Taxonomy" id="265156"/>
    <lineage>
        <taxon>Eukaryota</taxon>
        <taxon>Viridiplantae</taxon>
        <taxon>Streptophyta</taxon>
        <taxon>Embryophyta</taxon>
        <taxon>Tracheophyta</taxon>
        <taxon>Spermatophyta</taxon>
        <taxon>Magnoliopsida</taxon>
        <taxon>eudicotyledons</taxon>
        <taxon>Gunneridae</taxon>
        <taxon>Pentapetalae</taxon>
        <taxon>asterids</taxon>
        <taxon>lamiids</taxon>
        <taxon>Lamiales</taxon>
        <taxon>Plantaginaceae</taxon>
        <taxon>Cheloneae</taxon>
        <taxon>Penstemon</taxon>
    </lineage>
</organism>